<protein>
    <recommendedName>
        <fullName evidence="2">MJ1316 RNA cyclic group end recognition domain-containing protein</fullName>
    </recommendedName>
</protein>
<feature type="region of interest" description="Disordered" evidence="1">
    <location>
        <begin position="181"/>
        <end position="205"/>
    </location>
</feature>
<name>A0AA88GKP0_NAELO</name>
<evidence type="ECO:0000256" key="1">
    <source>
        <dbReference type="SAM" id="MobiDB-lite"/>
    </source>
</evidence>
<dbReference type="Pfam" id="PF04457">
    <property type="entry name" value="MJ1316"/>
    <property type="match status" value="1"/>
</dbReference>
<dbReference type="EMBL" id="PYSW02000034">
    <property type="protein sequence ID" value="KAG2378231.1"/>
    <property type="molecule type" value="Genomic_DNA"/>
</dbReference>
<reference evidence="3 4" key="1">
    <citation type="journal article" date="2018" name="BMC Genomics">
        <title>The genome of Naegleria lovaniensis, the basis for a comparative approach to unravel pathogenicity factors of the human pathogenic amoeba N. fowleri.</title>
        <authorList>
            <person name="Liechti N."/>
            <person name="Schurch N."/>
            <person name="Bruggmann R."/>
            <person name="Wittwer M."/>
        </authorList>
    </citation>
    <scope>NUCLEOTIDE SEQUENCE [LARGE SCALE GENOMIC DNA]</scope>
    <source>
        <strain evidence="3 4">ATCC 30569</strain>
    </source>
</reference>
<accession>A0AA88GKP0</accession>
<evidence type="ECO:0000259" key="2">
    <source>
        <dbReference type="Pfam" id="PF04457"/>
    </source>
</evidence>
<evidence type="ECO:0000313" key="4">
    <source>
        <dbReference type="Proteomes" id="UP000816034"/>
    </source>
</evidence>
<dbReference type="AlphaFoldDB" id="A0AA88GKP0"/>
<keyword evidence="4" id="KW-1185">Reference proteome</keyword>
<feature type="compositionally biased region" description="Polar residues" evidence="1">
    <location>
        <begin position="24"/>
        <end position="34"/>
    </location>
</feature>
<dbReference type="GeneID" id="68100828"/>
<feature type="compositionally biased region" description="Basic and acidic residues" evidence="1">
    <location>
        <begin position="181"/>
        <end position="194"/>
    </location>
</feature>
<feature type="compositionally biased region" description="Low complexity" evidence="1">
    <location>
        <begin position="1"/>
        <end position="23"/>
    </location>
</feature>
<dbReference type="RefSeq" id="XP_044545493.1">
    <property type="nucleotide sequence ID" value="XM_044698443.1"/>
</dbReference>
<dbReference type="Proteomes" id="UP000816034">
    <property type="component" value="Unassembled WGS sequence"/>
</dbReference>
<comment type="caution">
    <text evidence="3">The sequence shown here is derived from an EMBL/GenBank/DDBJ whole genome shotgun (WGS) entry which is preliminary data.</text>
</comment>
<feature type="region of interest" description="Disordered" evidence="1">
    <location>
        <begin position="1"/>
        <end position="34"/>
    </location>
</feature>
<dbReference type="InterPro" id="IPR040459">
    <property type="entry name" value="MJ1316"/>
</dbReference>
<evidence type="ECO:0000313" key="3">
    <source>
        <dbReference type="EMBL" id="KAG2378231.1"/>
    </source>
</evidence>
<gene>
    <name evidence="3" type="ORF">C9374_008374</name>
</gene>
<organism evidence="3 4">
    <name type="scientific">Naegleria lovaniensis</name>
    <name type="common">Amoeba</name>
    <dbReference type="NCBI Taxonomy" id="51637"/>
    <lineage>
        <taxon>Eukaryota</taxon>
        <taxon>Discoba</taxon>
        <taxon>Heterolobosea</taxon>
        <taxon>Tetramitia</taxon>
        <taxon>Eutetramitia</taxon>
        <taxon>Vahlkampfiidae</taxon>
        <taxon>Naegleria</taxon>
    </lineage>
</organism>
<proteinExistence type="predicted"/>
<sequence>MSPQLSNPVNINNNTTNSASSSPDQKQQHMNSKNLQIAREEEEWLKKKPKFLTCKEALDRIMWDQDLSDAYSHLSMVYKDRFEGDTLISYEEFLNSDLAEELPQHRIQQLIYRDQFVFWDKRNRIDMLSNGQLREFIVACLKQEQAIEEEQAQEFTTILQPSTQKPKKQNKKNKKIMKEFVRAQDANDKGVKSSDDEEEDELERYMEEYDEEYSRYLYH</sequence>
<feature type="domain" description="MJ1316 RNA cyclic group end recognition" evidence="2">
    <location>
        <begin position="53"/>
        <end position="121"/>
    </location>
</feature>